<dbReference type="PANTHER" id="PTHR10566:SF113">
    <property type="entry name" value="PROTEIN ACTIVITY OF BC1 COMPLEX KINASE 7, CHLOROPLASTIC"/>
    <property type="match status" value="1"/>
</dbReference>
<sequence>MQEYMLYVRLFIEIILVAFFIYFVGGRLMGSQINFTKRVLSVSLGVVLTSFVYWYSYLRYTNYLTESVVSEVASVSTVIWIGSMVLISMLFYLFFELFDPIELGERGERITGRKFFLRRIQLRWRRQKRLSQVLEIAIRNGITRGLKYARHRENDRELAIAFRDTLEQSGGIFIKFGQVLSTRTDLFPAPFIEELGKLQQDVKPLPSPQVQAILQNSLKAPVDDVFSFFDMEPLAAASIGQVHRAVLRKNNAQVVVKLLRPEIKRIMRDDLNILVEFAEWVSNRSKWAENLGFRQLAIGFAAGLREEINFDIEIRNMVQISNALAKSPYPVKIPQVYTEYSNDSLIVSEFVDGKSLAKGGEVFNHLNVDPKDFARTVLFSFFEQMLFSGIFHADPHPGNVFVDGRNGTPILLDFGAVGRLAAPQQDGVIRFIIGVQQNDSSVIYEAVTLLVEEHDHIDRQKFEQALGQLLLKISYVDAIPTKELIQSLFELVRHFGLTFYPSVGTALRSLITLDGTLHLIDPTFDMFTEAKTFAKKYKSEAFKKPFKDPRIIKEKLEDELTLIIPELLNIPKRLDQLLQRVESGKIILHHDVFSDKKNAGFILQLFSRFVLLMTGITFGLVSAALLAIAQFIDAAFAVYLNIAAYTGLFLCVVLLVRLSIQAIRDMKRSGA</sequence>
<dbReference type="PROSITE" id="PS50011">
    <property type="entry name" value="PROTEIN_KINASE_DOM"/>
    <property type="match status" value="1"/>
</dbReference>
<accession>A0A2P8H3U3</accession>
<dbReference type="AlphaFoldDB" id="A0A2P8H3U3"/>
<dbReference type="InterPro" id="IPR004147">
    <property type="entry name" value="ABC1_dom"/>
</dbReference>
<protein>
    <submittedName>
        <fullName evidence="4">Ubiquinone biosynthesis protein</fullName>
    </submittedName>
</protein>
<evidence type="ECO:0000259" key="3">
    <source>
        <dbReference type="PROSITE" id="PS50011"/>
    </source>
</evidence>
<dbReference type="GO" id="GO:0004672">
    <property type="term" value="F:protein kinase activity"/>
    <property type="evidence" value="ECO:0007669"/>
    <property type="project" value="InterPro"/>
</dbReference>
<dbReference type="Pfam" id="PF03109">
    <property type="entry name" value="ABC1"/>
    <property type="match status" value="1"/>
</dbReference>
<feature type="transmembrane region" description="Helical" evidence="2">
    <location>
        <begin position="38"/>
        <end position="57"/>
    </location>
</feature>
<keyword evidence="5" id="KW-1185">Reference proteome</keyword>
<comment type="similarity">
    <text evidence="1">Belongs to the protein kinase superfamily. ADCK protein kinase family.</text>
</comment>
<keyword evidence="4" id="KW-0830">Ubiquinone</keyword>
<dbReference type="CDD" id="cd05121">
    <property type="entry name" value="ABC1_ADCK3-like"/>
    <property type="match status" value="1"/>
</dbReference>
<evidence type="ECO:0000313" key="4">
    <source>
        <dbReference type="EMBL" id="PSL40887.1"/>
    </source>
</evidence>
<dbReference type="Proteomes" id="UP000242682">
    <property type="component" value="Unassembled WGS sequence"/>
</dbReference>
<keyword evidence="2" id="KW-0472">Membrane</keyword>
<gene>
    <name evidence="4" type="ORF">B0H99_10319</name>
</gene>
<proteinExistence type="inferred from homology"/>
<keyword evidence="2" id="KW-0812">Transmembrane</keyword>
<evidence type="ECO:0000313" key="5">
    <source>
        <dbReference type="Proteomes" id="UP000242682"/>
    </source>
</evidence>
<evidence type="ECO:0000256" key="1">
    <source>
        <dbReference type="ARBA" id="ARBA00009670"/>
    </source>
</evidence>
<evidence type="ECO:0000256" key="2">
    <source>
        <dbReference type="SAM" id="Phobius"/>
    </source>
</evidence>
<organism evidence="4 5">
    <name type="scientific">Planomicrobium soli</name>
    <dbReference type="NCBI Taxonomy" id="1176648"/>
    <lineage>
        <taxon>Bacteria</taxon>
        <taxon>Bacillati</taxon>
        <taxon>Bacillota</taxon>
        <taxon>Bacilli</taxon>
        <taxon>Bacillales</taxon>
        <taxon>Caryophanaceae</taxon>
        <taxon>Planomicrobium</taxon>
    </lineage>
</organism>
<feature type="domain" description="Protein kinase" evidence="3">
    <location>
        <begin position="228"/>
        <end position="593"/>
    </location>
</feature>
<reference evidence="4 5" key="1">
    <citation type="submission" date="2018-03" db="EMBL/GenBank/DDBJ databases">
        <title>Genomic Encyclopedia of Type Strains, Phase III (KMG-III): the genomes of soil and plant-associated and newly described type strains.</title>
        <authorList>
            <person name="Whitman W."/>
        </authorList>
    </citation>
    <scope>NUCLEOTIDE SEQUENCE [LARGE SCALE GENOMIC DNA]</scope>
    <source>
        <strain evidence="4 5">CGMCC 1.12259</strain>
    </source>
</reference>
<dbReference type="InterPro" id="IPR000719">
    <property type="entry name" value="Prot_kinase_dom"/>
</dbReference>
<dbReference type="PANTHER" id="PTHR10566">
    <property type="entry name" value="CHAPERONE-ACTIVITY OF BC1 COMPLEX CABC1 -RELATED"/>
    <property type="match status" value="1"/>
</dbReference>
<dbReference type="InterPro" id="IPR050154">
    <property type="entry name" value="UbiB_kinase"/>
</dbReference>
<feature type="transmembrane region" description="Helical" evidence="2">
    <location>
        <begin position="77"/>
        <end position="95"/>
    </location>
</feature>
<feature type="transmembrane region" description="Helical" evidence="2">
    <location>
        <begin position="6"/>
        <end position="26"/>
    </location>
</feature>
<dbReference type="InterPro" id="IPR011009">
    <property type="entry name" value="Kinase-like_dom_sf"/>
</dbReference>
<dbReference type="SUPFAM" id="SSF56112">
    <property type="entry name" value="Protein kinase-like (PK-like)"/>
    <property type="match status" value="1"/>
</dbReference>
<feature type="transmembrane region" description="Helical" evidence="2">
    <location>
        <begin position="638"/>
        <end position="660"/>
    </location>
</feature>
<feature type="transmembrane region" description="Helical" evidence="2">
    <location>
        <begin position="609"/>
        <end position="632"/>
    </location>
</feature>
<comment type="caution">
    <text evidence="4">The sequence shown here is derived from an EMBL/GenBank/DDBJ whole genome shotgun (WGS) entry which is preliminary data.</text>
</comment>
<keyword evidence="2" id="KW-1133">Transmembrane helix</keyword>
<dbReference type="GO" id="GO:0005524">
    <property type="term" value="F:ATP binding"/>
    <property type="evidence" value="ECO:0007669"/>
    <property type="project" value="InterPro"/>
</dbReference>
<name>A0A2P8H3U3_9BACL</name>
<dbReference type="Gene3D" id="1.10.510.10">
    <property type="entry name" value="Transferase(Phosphotransferase) domain 1"/>
    <property type="match status" value="1"/>
</dbReference>
<dbReference type="EMBL" id="PYAT01000003">
    <property type="protein sequence ID" value="PSL40887.1"/>
    <property type="molecule type" value="Genomic_DNA"/>
</dbReference>